<dbReference type="SUPFAM" id="SSF74853">
    <property type="entry name" value="Lamin A/C globular tail domain"/>
    <property type="match status" value="1"/>
</dbReference>
<dbReference type="EMBL" id="DRQG01000048">
    <property type="protein sequence ID" value="HGY55092.1"/>
    <property type="molecule type" value="Genomic_DNA"/>
</dbReference>
<feature type="domain" description="LTD" evidence="1">
    <location>
        <begin position="578"/>
        <end position="733"/>
    </location>
</feature>
<dbReference type="Pfam" id="PF13860">
    <property type="entry name" value="FlgD_ig"/>
    <property type="match status" value="1"/>
</dbReference>
<organism evidence="2">
    <name type="scientific">Caldithrix abyssi</name>
    <dbReference type="NCBI Taxonomy" id="187145"/>
    <lineage>
        <taxon>Bacteria</taxon>
        <taxon>Pseudomonadati</taxon>
        <taxon>Calditrichota</taxon>
        <taxon>Calditrichia</taxon>
        <taxon>Calditrichales</taxon>
        <taxon>Calditrichaceae</taxon>
        <taxon>Caldithrix</taxon>
    </lineage>
</organism>
<dbReference type="InterPro" id="IPR013320">
    <property type="entry name" value="ConA-like_dom_sf"/>
</dbReference>
<dbReference type="InterPro" id="IPR025965">
    <property type="entry name" value="FlgD/Vpr_Ig-like"/>
</dbReference>
<dbReference type="Pfam" id="PF00932">
    <property type="entry name" value="LTD"/>
    <property type="match status" value="1"/>
</dbReference>
<dbReference type="SUPFAM" id="SSF49899">
    <property type="entry name" value="Concanavalin A-like lectins/glucanases"/>
    <property type="match status" value="1"/>
</dbReference>
<accession>A0A7V4U0L6</accession>
<evidence type="ECO:0000313" key="2">
    <source>
        <dbReference type="EMBL" id="HGY55092.1"/>
    </source>
</evidence>
<comment type="caution">
    <text evidence="2">The sequence shown here is derived from an EMBL/GenBank/DDBJ whole genome shotgun (WGS) entry which is preliminary data.</text>
</comment>
<reference evidence="2" key="1">
    <citation type="journal article" date="2020" name="mSystems">
        <title>Genome- and Community-Level Interaction Insights into Carbon Utilization and Element Cycling Functions of Hydrothermarchaeota in Hydrothermal Sediment.</title>
        <authorList>
            <person name="Zhou Z."/>
            <person name="Liu Y."/>
            <person name="Xu W."/>
            <person name="Pan J."/>
            <person name="Luo Z.H."/>
            <person name="Li M."/>
        </authorList>
    </citation>
    <scope>NUCLEOTIDE SEQUENCE [LARGE SCALE GENOMIC DNA]</scope>
    <source>
        <strain evidence="2">HyVt-577</strain>
    </source>
</reference>
<dbReference type="Gene3D" id="2.60.40.4070">
    <property type="match status" value="1"/>
</dbReference>
<dbReference type="Proteomes" id="UP000885779">
    <property type="component" value="Unassembled WGS sequence"/>
</dbReference>
<dbReference type="AlphaFoldDB" id="A0A7V4U0L6"/>
<dbReference type="InterPro" id="IPR026444">
    <property type="entry name" value="Secre_tail"/>
</dbReference>
<proteinExistence type="predicted"/>
<protein>
    <submittedName>
        <fullName evidence="2">T9SS type A sorting domain-containing protein</fullName>
    </submittedName>
</protein>
<dbReference type="NCBIfam" id="TIGR04183">
    <property type="entry name" value="Por_Secre_tail"/>
    <property type="match status" value="1"/>
</dbReference>
<dbReference type="InterPro" id="IPR001322">
    <property type="entry name" value="Lamin_tail_dom"/>
</dbReference>
<evidence type="ECO:0000259" key="1">
    <source>
        <dbReference type="PROSITE" id="PS51841"/>
    </source>
</evidence>
<dbReference type="PROSITE" id="PS51841">
    <property type="entry name" value="LTD"/>
    <property type="match status" value="1"/>
</dbReference>
<name>A0A7V4U0L6_CALAY</name>
<sequence length="885" mass="99112">MVAFLTLDLIKMIIKKILFVFILLLFIHSNAAAQHKILFRYNADYDVSSELQTPVIVSNVSVNQRTEDSEEVARGTDGWGYSSRNTAYFYVDSSTIVSTENAYLSAFGYFEVAGELWVKIFSLDGNLVTWDDTSKAHGVRLSLQDGHLILYARLSNETYSLVMPEQVSTSEWLRIGWYCRVGDDSIEQSIQINGFEQAYQKVALRAGVGFTVLNAQVQLGYTAVDSLEKSFKGELYAAILRNYIPVNAYRSAGGPADGSAYMGLVAYHDYPPNGSEESMDMRISDNLTPITRTIFVPYLNDEFIPQGVTNSYEDEDFADSTGMIYISLYHKTVDGTTRLKRSIIVEIDPENGKVRRCFRLTGQMKTGHNGGIAFKNNAIYVATGSQVEVYPIPQFTGSGTEKYQDLATDYSNLYTVQSKASFITYYSDTIWVGDYRTSSDSNKPYLYGYPLDDAGRILTSEVPKIYRLPYNTQGVAWRIIHGERYLFISKTGMSDGSRIYRCKYSDLSKFAEPVIDTSFTVPSGGEDISFNAKGELINVSESGAKYFQKKSSPWNTFYPFIFTISEEVLSENIDEDENEIPILINEVLVDPDTDEKMGDANNDGMRNSWQDEFVEILNISDLPFDLSGWKLGDDERLNFTFPEDYVLYAHQFVVVFGGGNVSKVPGYDPDPLITKVFATDDSIGNGLANSGDYVLLVSPSGQMDMYLAYGSKADAGPPSGSIVEGIAWEVQESTFAKADNNNSLTRSPDGQNSLNDNFVEHLAVSDKPFSPGTTINGLDSVVTIFGDEKSTLLYKNRIYNSYPNPFNSSTVVTFELNDDFDLEITMYNLLGQRVRTFEPRKYYKGSNLLRWNGTDDEGNVLPSGVYFIAIRSKKFSLLHKMVLVR</sequence>
<dbReference type="InterPro" id="IPR036415">
    <property type="entry name" value="Lamin_tail_dom_sf"/>
</dbReference>
<dbReference type="Gene3D" id="2.60.40.1260">
    <property type="entry name" value="Lamin Tail domain"/>
    <property type="match status" value="1"/>
</dbReference>
<gene>
    <name evidence="2" type="ORF">ENK44_05285</name>
</gene>